<dbReference type="EMBL" id="JBHSMZ010000006">
    <property type="protein sequence ID" value="MFC5549076.1"/>
    <property type="molecule type" value="Genomic_DNA"/>
</dbReference>
<accession>A0ABW0RW52</accession>
<dbReference type="Gene3D" id="3.40.50.2300">
    <property type="match status" value="1"/>
</dbReference>
<dbReference type="SUPFAM" id="SSF52172">
    <property type="entry name" value="CheY-like"/>
    <property type="match status" value="1"/>
</dbReference>
<reference evidence="6" key="1">
    <citation type="journal article" date="2019" name="Int. J. Syst. Evol. Microbiol.">
        <title>The Global Catalogue of Microorganisms (GCM) 10K type strain sequencing project: providing services to taxonomists for standard genome sequencing and annotation.</title>
        <authorList>
            <consortium name="The Broad Institute Genomics Platform"/>
            <consortium name="The Broad Institute Genome Sequencing Center for Infectious Disease"/>
            <person name="Wu L."/>
            <person name="Ma J."/>
        </authorList>
    </citation>
    <scope>NUCLEOTIDE SEQUENCE [LARGE SCALE GENOMIC DNA]</scope>
    <source>
        <strain evidence="6">CGMCC 4.5798</strain>
    </source>
</reference>
<protein>
    <submittedName>
        <fullName evidence="5">Response regulator</fullName>
    </submittedName>
</protein>
<dbReference type="PANTHER" id="PTHR44591:SF21">
    <property type="entry name" value="TWO-COMPONENT RESPONSE REGULATOR"/>
    <property type="match status" value="1"/>
</dbReference>
<name>A0ABW0RW52_9BURK</name>
<feature type="domain" description="Response regulatory" evidence="4">
    <location>
        <begin position="39"/>
        <end position="150"/>
    </location>
</feature>
<evidence type="ECO:0000256" key="2">
    <source>
        <dbReference type="PROSITE-ProRule" id="PRU00169"/>
    </source>
</evidence>
<feature type="region of interest" description="Disordered" evidence="3">
    <location>
        <begin position="1"/>
        <end position="20"/>
    </location>
</feature>
<dbReference type="PROSITE" id="PS50110">
    <property type="entry name" value="RESPONSE_REGULATORY"/>
    <property type="match status" value="1"/>
</dbReference>
<gene>
    <name evidence="5" type="ORF">ACFPO9_11160</name>
</gene>
<dbReference type="InterPro" id="IPR001789">
    <property type="entry name" value="Sig_transdc_resp-reg_receiver"/>
</dbReference>
<evidence type="ECO:0000259" key="4">
    <source>
        <dbReference type="PROSITE" id="PS50110"/>
    </source>
</evidence>
<dbReference type="PANTHER" id="PTHR44591">
    <property type="entry name" value="STRESS RESPONSE REGULATOR PROTEIN 1"/>
    <property type="match status" value="1"/>
</dbReference>
<dbReference type="InterPro" id="IPR050595">
    <property type="entry name" value="Bact_response_regulator"/>
</dbReference>
<dbReference type="InterPro" id="IPR011006">
    <property type="entry name" value="CheY-like_superfamily"/>
</dbReference>
<sequence>MQGIWNTGWASKDGKPPGAARRFDEDAGIDEAVPALLRKVLVVDDEQDLADMAAALLGAHGLEVAVAYSGHAAMQMLADDKDIDAVFSDVVMPGMTGLQMADAIREMYPRVKIVLASGYTLPSLLANRERPYLYTPKPYKIETVLALLRT</sequence>
<dbReference type="RefSeq" id="WP_379770599.1">
    <property type="nucleotide sequence ID" value="NZ_JBHSMZ010000006.1"/>
</dbReference>
<feature type="modified residue" description="4-aspartylphosphate" evidence="2">
    <location>
        <position position="89"/>
    </location>
</feature>
<dbReference type="Pfam" id="PF00072">
    <property type="entry name" value="Response_reg"/>
    <property type="match status" value="1"/>
</dbReference>
<evidence type="ECO:0000256" key="3">
    <source>
        <dbReference type="SAM" id="MobiDB-lite"/>
    </source>
</evidence>
<comment type="caution">
    <text evidence="5">The sequence shown here is derived from an EMBL/GenBank/DDBJ whole genome shotgun (WGS) entry which is preliminary data.</text>
</comment>
<evidence type="ECO:0000313" key="5">
    <source>
        <dbReference type="EMBL" id="MFC5549076.1"/>
    </source>
</evidence>
<dbReference type="Proteomes" id="UP001596086">
    <property type="component" value="Unassembled WGS sequence"/>
</dbReference>
<evidence type="ECO:0000313" key="6">
    <source>
        <dbReference type="Proteomes" id="UP001596086"/>
    </source>
</evidence>
<keyword evidence="6" id="KW-1185">Reference proteome</keyword>
<keyword evidence="1 2" id="KW-0597">Phosphoprotein</keyword>
<evidence type="ECO:0000256" key="1">
    <source>
        <dbReference type="ARBA" id="ARBA00022553"/>
    </source>
</evidence>
<organism evidence="5 6">
    <name type="scientific">Massilia aerilata</name>
    <dbReference type="NCBI Taxonomy" id="453817"/>
    <lineage>
        <taxon>Bacteria</taxon>
        <taxon>Pseudomonadati</taxon>
        <taxon>Pseudomonadota</taxon>
        <taxon>Betaproteobacteria</taxon>
        <taxon>Burkholderiales</taxon>
        <taxon>Oxalobacteraceae</taxon>
        <taxon>Telluria group</taxon>
        <taxon>Massilia</taxon>
    </lineage>
</organism>
<dbReference type="SMART" id="SM00448">
    <property type="entry name" value="REC"/>
    <property type="match status" value="1"/>
</dbReference>
<proteinExistence type="predicted"/>